<evidence type="ECO:0000256" key="1">
    <source>
        <dbReference type="ARBA" id="ARBA00001946"/>
    </source>
</evidence>
<proteinExistence type="inferred from homology"/>
<dbReference type="GO" id="GO:0046872">
    <property type="term" value="F:metal ion binding"/>
    <property type="evidence" value="ECO:0007669"/>
    <property type="project" value="UniProtKB-KW"/>
</dbReference>
<dbReference type="InterPro" id="IPR008949">
    <property type="entry name" value="Isoprenoid_synthase_dom_sf"/>
</dbReference>
<evidence type="ECO:0000256" key="4">
    <source>
        <dbReference type="ARBA" id="ARBA00022723"/>
    </source>
</evidence>
<evidence type="ECO:0000256" key="3">
    <source>
        <dbReference type="ARBA" id="ARBA00022679"/>
    </source>
</evidence>
<dbReference type="InterPro" id="IPR033749">
    <property type="entry name" value="Polyprenyl_synt_CS"/>
</dbReference>
<keyword evidence="5" id="KW-0460">Magnesium</keyword>
<reference evidence="7 8" key="1">
    <citation type="submission" date="2014-04" db="EMBL/GenBank/DDBJ databases">
        <authorList>
            <person name="Sears C."/>
            <person name="Carroll K."/>
            <person name="Sack B.R."/>
            <person name="Qadri F."/>
            <person name="Myers L.L."/>
            <person name="Chung G.-T."/>
            <person name="Escheverria P."/>
            <person name="Fraser C.M."/>
            <person name="Sadzewicz L."/>
            <person name="Shefchek K.A."/>
            <person name="Tallon L."/>
            <person name="Das S.P."/>
            <person name="Daugherty S."/>
            <person name="Mongodin E.F."/>
        </authorList>
    </citation>
    <scope>NUCLEOTIDE SEQUENCE [LARGE SCALE GENOMIC DNA]</scope>
    <source>
        <strain evidence="7 8">3975 RP4</strain>
    </source>
</reference>
<dbReference type="PANTHER" id="PTHR12001:SF85">
    <property type="entry name" value="SHORT CHAIN ISOPRENYL DIPHOSPHATE SYNTHASE"/>
    <property type="match status" value="1"/>
</dbReference>
<comment type="caution">
    <text evidence="7">The sequence shown here is derived from an EMBL/GenBank/DDBJ whole genome shotgun (WGS) entry which is preliminary data.</text>
</comment>
<dbReference type="RefSeq" id="WP_022508541.1">
    <property type="nucleotide sequence ID" value="NZ_JNHM01000004.1"/>
</dbReference>
<dbReference type="GO" id="GO:0008299">
    <property type="term" value="P:isoprenoid biosynthetic process"/>
    <property type="evidence" value="ECO:0007669"/>
    <property type="project" value="InterPro"/>
</dbReference>
<comment type="cofactor">
    <cofactor evidence="1">
        <name>Mg(2+)</name>
        <dbReference type="ChEBI" id="CHEBI:18420"/>
    </cofactor>
</comment>
<dbReference type="InterPro" id="IPR000092">
    <property type="entry name" value="Polyprenyl_synt"/>
</dbReference>
<evidence type="ECO:0000313" key="8">
    <source>
        <dbReference type="Proteomes" id="UP000027661"/>
    </source>
</evidence>
<dbReference type="Gene3D" id="1.10.600.10">
    <property type="entry name" value="Farnesyl Diphosphate Synthase"/>
    <property type="match status" value="1"/>
</dbReference>
<name>A0A069SWH6_PHOVU</name>
<keyword evidence="3 6" id="KW-0808">Transferase</keyword>
<dbReference type="PROSITE" id="PS00444">
    <property type="entry name" value="POLYPRENYL_SYNTHASE_2"/>
    <property type="match status" value="1"/>
</dbReference>
<comment type="similarity">
    <text evidence="2 6">Belongs to the FPP/GGPP synthase family.</text>
</comment>
<evidence type="ECO:0000313" key="7">
    <source>
        <dbReference type="EMBL" id="KDS56542.1"/>
    </source>
</evidence>
<dbReference type="PATRIC" id="fig|1339352.3.peg.331"/>
<dbReference type="SUPFAM" id="SSF48576">
    <property type="entry name" value="Terpenoid synthases"/>
    <property type="match status" value="1"/>
</dbReference>
<dbReference type="SFLD" id="SFLDG01017">
    <property type="entry name" value="Polyprenyl_Transferase_Like"/>
    <property type="match status" value="1"/>
</dbReference>
<sequence length="325" mass="36811">MAFSADQLLEKVNTYLATMPYVREPKGLYAPIEYVLSLGGKRIRPVLMLLSYQLYKENVDDILPQAAGIETYHNYTLLHDDLMDCADMRRNKPTVHKVWDENTAILSGDAMLVLAYRLMNNCPERYLKQVMDIFSQTALEICEGQQWDMEFETRNDVTVPEYMEMIRLKTSVLLSAALKIGAVLGGASEDDARKLYDFGIKMGLAFQLQDDYLDVYGDSKVFGKNIGGDILCNKKTFMLINALALADGIQRKELEKWIASTAFCPEEKIKAVTALYDKIGIGGICEEKINAYYVEGLSLLESMAVPSERKEELKSFVCHLMNRKV</sequence>
<accession>A0A069SWH6</accession>
<dbReference type="PANTHER" id="PTHR12001">
    <property type="entry name" value="GERANYLGERANYL PYROPHOSPHATE SYNTHASE"/>
    <property type="match status" value="1"/>
</dbReference>
<keyword evidence="4" id="KW-0479">Metal-binding</keyword>
<protein>
    <submittedName>
        <fullName evidence="7">Polyprenyl synthetase family protein</fullName>
    </submittedName>
</protein>
<dbReference type="GO" id="GO:0004659">
    <property type="term" value="F:prenyltransferase activity"/>
    <property type="evidence" value="ECO:0007669"/>
    <property type="project" value="InterPro"/>
</dbReference>
<dbReference type="CDD" id="cd00685">
    <property type="entry name" value="Trans_IPPS_HT"/>
    <property type="match status" value="1"/>
</dbReference>
<evidence type="ECO:0000256" key="6">
    <source>
        <dbReference type="RuleBase" id="RU004466"/>
    </source>
</evidence>
<organism evidence="7 8">
    <name type="scientific">Phocaeicola vulgatus str. 3975 RP4</name>
    <dbReference type="NCBI Taxonomy" id="1339352"/>
    <lineage>
        <taxon>Bacteria</taxon>
        <taxon>Pseudomonadati</taxon>
        <taxon>Bacteroidota</taxon>
        <taxon>Bacteroidia</taxon>
        <taxon>Bacteroidales</taxon>
        <taxon>Bacteroidaceae</taxon>
        <taxon>Phocaeicola</taxon>
    </lineage>
</organism>
<dbReference type="Pfam" id="PF00348">
    <property type="entry name" value="polyprenyl_synt"/>
    <property type="match status" value="1"/>
</dbReference>
<dbReference type="SFLD" id="SFLDS00005">
    <property type="entry name" value="Isoprenoid_Synthase_Type_I"/>
    <property type="match status" value="1"/>
</dbReference>
<gene>
    <name evidence="7" type="ORF">M099_0337</name>
</gene>
<evidence type="ECO:0000256" key="2">
    <source>
        <dbReference type="ARBA" id="ARBA00006706"/>
    </source>
</evidence>
<dbReference type="EMBL" id="JNHM01000004">
    <property type="protein sequence ID" value="KDS56542.1"/>
    <property type="molecule type" value="Genomic_DNA"/>
</dbReference>
<dbReference type="AlphaFoldDB" id="A0A069SWH6"/>
<evidence type="ECO:0000256" key="5">
    <source>
        <dbReference type="ARBA" id="ARBA00022842"/>
    </source>
</evidence>
<dbReference type="Proteomes" id="UP000027661">
    <property type="component" value="Unassembled WGS sequence"/>
</dbReference>